<dbReference type="PANTHER" id="PTHR10424">
    <property type="entry name" value="VIRAL ENVELOPE PROTEIN"/>
    <property type="match status" value="1"/>
</dbReference>
<dbReference type="Ensembl" id="ENSCCET00000018906.1">
    <property type="protein sequence ID" value="ENSCCEP00000012131.1"/>
    <property type="gene ID" value="ENSCCEG00000011744.1"/>
</dbReference>
<keyword evidence="2" id="KW-1185">Reference proteome</keyword>
<reference evidence="1" key="2">
    <citation type="submission" date="2025-09" db="UniProtKB">
        <authorList>
            <consortium name="Ensembl"/>
        </authorList>
    </citation>
    <scope>IDENTIFICATION</scope>
</reference>
<protein>
    <recommendedName>
        <fullName evidence="3">ENR1 protein</fullName>
    </recommendedName>
</protein>
<dbReference type="SUPFAM" id="SSF58069">
    <property type="entry name" value="Virus ectodomain"/>
    <property type="match status" value="1"/>
</dbReference>
<dbReference type="InterPro" id="IPR018154">
    <property type="entry name" value="TLV/ENV_coat_polyprotein"/>
</dbReference>
<proteinExistence type="predicted"/>
<dbReference type="AlphaFoldDB" id="A0A8C0UN21"/>
<name>A0A8C0UN21_CYACU</name>
<dbReference type="Proteomes" id="UP000694410">
    <property type="component" value="Unplaced"/>
</dbReference>
<sequence>MWGAREPIYNLNWIIRLQAVFEIIINQTATALDFLADQSTQMRNAVFQHWMVLDYLLAEEGVCGTLKDSNCCLQIEYDRKVVKQITKRIRKLAHVPWSSRWKGGNREHSIV</sequence>
<dbReference type="Gene3D" id="1.10.287.210">
    <property type="match status" value="1"/>
</dbReference>
<accession>A0A8C0UN21</accession>
<organism evidence="1 2">
    <name type="scientific">Cyanistes caeruleus</name>
    <name type="common">Eurasian blue tit</name>
    <name type="synonym">Parus caeruleus</name>
    <dbReference type="NCBI Taxonomy" id="156563"/>
    <lineage>
        <taxon>Eukaryota</taxon>
        <taxon>Metazoa</taxon>
        <taxon>Chordata</taxon>
        <taxon>Craniata</taxon>
        <taxon>Vertebrata</taxon>
        <taxon>Euteleostomi</taxon>
        <taxon>Archelosauria</taxon>
        <taxon>Archosauria</taxon>
        <taxon>Dinosauria</taxon>
        <taxon>Saurischia</taxon>
        <taxon>Theropoda</taxon>
        <taxon>Coelurosauria</taxon>
        <taxon>Aves</taxon>
        <taxon>Neognathae</taxon>
        <taxon>Neoaves</taxon>
        <taxon>Telluraves</taxon>
        <taxon>Australaves</taxon>
        <taxon>Passeriformes</taxon>
        <taxon>Paridae</taxon>
        <taxon>Cyanistes</taxon>
    </lineage>
</organism>
<reference evidence="1" key="1">
    <citation type="submission" date="2025-08" db="UniProtKB">
        <authorList>
            <consortium name="Ensembl"/>
        </authorList>
    </citation>
    <scope>IDENTIFICATION</scope>
</reference>
<evidence type="ECO:0008006" key="3">
    <source>
        <dbReference type="Google" id="ProtNLM"/>
    </source>
</evidence>
<evidence type="ECO:0000313" key="1">
    <source>
        <dbReference type="Ensembl" id="ENSCCEP00000012131.1"/>
    </source>
</evidence>
<dbReference type="PANTHER" id="PTHR10424:SF68">
    <property type="entry name" value="ENDOGENOUS RETROVIRUS GROUP 3 MEMBER 1 ENV POLYPROTEIN"/>
    <property type="match status" value="1"/>
</dbReference>
<evidence type="ECO:0000313" key="2">
    <source>
        <dbReference type="Proteomes" id="UP000694410"/>
    </source>
</evidence>